<protein>
    <recommendedName>
        <fullName evidence="4">Phosphorylated adapter RNA export protein</fullName>
    </recommendedName>
    <alternativeName>
        <fullName evidence="10">RNA U small nuclear RNA export adapter protein</fullName>
    </alternativeName>
</protein>
<evidence type="ECO:0000256" key="3">
    <source>
        <dbReference type="ARBA" id="ARBA00006094"/>
    </source>
</evidence>
<dbReference type="AlphaFoldDB" id="A0A7R8CJQ2"/>
<evidence type="ECO:0000313" key="13">
    <source>
        <dbReference type="Proteomes" id="UP000675881"/>
    </source>
</evidence>
<dbReference type="FunFam" id="1.10.10.1440:FF:000001">
    <property type="entry name" value="phosphorylated adapter RNA export protein-like"/>
    <property type="match status" value="1"/>
</dbReference>
<dbReference type="Pfam" id="PF10258">
    <property type="entry name" value="PHAX_RNA-bd"/>
    <property type="match status" value="1"/>
</dbReference>
<dbReference type="GO" id="GO:0003723">
    <property type="term" value="F:RNA binding"/>
    <property type="evidence" value="ECO:0007669"/>
    <property type="project" value="UniProtKB-KW"/>
</dbReference>
<dbReference type="GO" id="GO:0005737">
    <property type="term" value="C:cytoplasm"/>
    <property type="evidence" value="ECO:0007669"/>
    <property type="project" value="UniProtKB-SubCell"/>
</dbReference>
<dbReference type="InterPro" id="IPR038092">
    <property type="entry name" value="PHAX_RNA-binding_sf"/>
</dbReference>
<proteinExistence type="inferred from homology"/>
<keyword evidence="9" id="KW-0539">Nucleus</keyword>
<gene>
    <name evidence="12" type="ORF">LSAA_3195</name>
</gene>
<evidence type="ECO:0000256" key="6">
    <source>
        <dbReference type="ARBA" id="ARBA00022490"/>
    </source>
</evidence>
<keyword evidence="13" id="KW-1185">Reference proteome</keyword>
<keyword evidence="7" id="KW-0694">RNA-binding</keyword>
<keyword evidence="8" id="KW-0653">Protein transport</keyword>
<dbReference type="InterPro" id="IPR039047">
    <property type="entry name" value="PHAX"/>
</dbReference>
<evidence type="ECO:0000256" key="4">
    <source>
        <dbReference type="ARBA" id="ARBA00016856"/>
    </source>
</evidence>
<dbReference type="PANTHER" id="PTHR13135:SF0">
    <property type="entry name" value="PHOSPHORYLATED ADAPTER RNA EXPORT PROTEIN"/>
    <property type="match status" value="1"/>
</dbReference>
<dbReference type="PANTHER" id="PTHR13135">
    <property type="entry name" value="CYTOSOLIC RESINIFERATOXIN BINDING PROTEIN RBP-26"/>
    <property type="match status" value="1"/>
</dbReference>
<dbReference type="Proteomes" id="UP000675881">
    <property type="component" value="Chromosome 11"/>
</dbReference>
<comment type="subcellular location">
    <subcellularLocation>
        <location evidence="2">Cytoplasm</location>
    </subcellularLocation>
    <subcellularLocation>
        <location evidence="1">Nucleus</location>
    </subcellularLocation>
</comment>
<evidence type="ECO:0000256" key="7">
    <source>
        <dbReference type="ARBA" id="ARBA00022884"/>
    </source>
</evidence>
<dbReference type="InterPro" id="IPR019385">
    <property type="entry name" value="PHAX_RNA-binding_domain"/>
</dbReference>
<feature type="domain" description="Phosphorylated adapter RNA export protein RNA-binding" evidence="11">
    <location>
        <begin position="62"/>
        <end position="144"/>
    </location>
</feature>
<keyword evidence="5" id="KW-0813">Transport</keyword>
<accession>A0A7R8CJQ2</accession>
<dbReference type="Gene3D" id="1.10.10.1440">
    <property type="entry name" value="PHAX RNA-binding domain"/>
    <property type="match status" value="1"/>
</dbReference>
<dbReference type="EMBL" id="HG994590">
    <property type="protein sequence ID" value="CAF2808127.1"/>
    <property type="molecule type" value="Genomic_DNA"/>
</dbReference>
<comment type="similarity">
    <text evidence="3">Belongs to the PHAX family.</text>
</comment>
<dbReference type="GO" id="GO:0015031">
    <property type="term" value="P:protein transport"/>
    <property type="evidence" value="ECO:0007669"/>
    <property type="project" value="UniProtKB-KW"/>
</dbReference>
<keyword evidence="6" id="KW-0963">Cytoplasm</keyword>
<evidence type="ECO:0000256" key="2">
    <source>
        <dbReference type="ARBA" id="ARBA00004496"/>
    </source>
</evidence>
<reference evidence="12" key="1">
    <citation type="submission" date="2021-02" db="EMBL/GenBank/DDBJ databases">
        <authorList>
            <person name="Bekaert M."/>
        </authorList>
    </citation>
    <scope>NUCLEOTIDE SEQUENCE</scope>
    <source>
        <strain evidence="12">IoA-00</strain>
    </source>
</reference>
<evidence type="ECO:0000256" key="8">
    <source>
        <dbReference type="ARBA" id="ARBA00022927"/>
    </source>
</evidence>
<evidence type="ECO:0000256" key="9">
    <source>
        <dbReference type="ARBA" id="ARBA00023242"/>
    </source>
</evidence>
<dbReference type="GO" id="GO:0005634">
    <property type="term" value="C:nucleus"/>
    <property type="evidence" value="ECO:0007669"/>
    <property type="project" value="UniProtKB-SubCell"/>
</dbReference>
<dbReference type="GO" id="GO:0006408">
    <property type="term" value="P:snRNA export from nucleus"/>
    <property type="evidence" value="ECO:0007669"/>
    <property type="project" value="InterPro"/>
</dbReference>
<evidence type="ECO:0000256" key="1">
    <source>
        <dbReference type="ARBA" id="ARBA00004123"/>
    </source>
</evidence>
<evidence type="ECO:0000259" key="11">
    <source>
        <dbReference type="Pfam" id="PF10258"/>
    </source>
</evidence>
<evidence type="ECO:0000256" key="5">
    <source>
        <dbReference type="ARBA" id="ARBA00022448"/>
    </source>
</evidence>
<evidence type="ECO:0000313" key="12">
    <source>
        <dbReference type="EMBL" id="CAF2808127.1"/>
    </source>
</evidence>
<organism evidence="12 13">
    <name type="scientific">Lepeophtheirus salmonis</name>
    <name type="common">Salmon louse</name>
    <name type="synonym">Caligus salmonis</name>
    <dbReference type="NCBI Taxonomy" id="72036"/>
    <lineage>
        <taxon>Eukaryota</taxon>
        <taxon>Metazoa</taxon>
        <taxon>Ecdysozoa</taxon>
        <taxon>Arthropoda</taxon>
        <taxon>Crustacea</taxon>
        <taxon>Multicrustacea</taxon>
        <taxon>Hexanauplia</taxon>
        <taxon>Copepoda</taxon>
        <taxon>Siphonostomatoida</taxon>
        <taxon>Caligidae</taxon>
        <taxon>Lepeophtheirus</taxon>
    </lineage>
</organism>
<evidence type="ECO:0000256" key="10">
    <source>
        <dbReference type="ARBA" id="ARBA00030834"/>
    </source>
</evidence>
<sequence length="226" mass="25607">MSTLIKTNLFLERKRSIKDRLGPIQPFQEPALDNLSIPPPGIPRIIPELSASLIEKGSINEIAEELAAKLCEPKTELITGVLEIIGIPHSLKLFKETQDIEKNGGKMIKNGSRRRTPGGLFLQLLRESKEAEINQKAIKQLFNVSSRIPPVQKVKKNFQVELKEFRKLSEDFRNIIKSEESPEEFCDRVPEPFVEPEAPPNSVERPLLAHDEEDELHCDSLDIELS</sequence>
<name>A0A7R8CJQ2_LEPSM</name>